<dbReference type="Pfam" id="PF02545">
    <property type="entry name" value="Maf"/>
    <property type="match status" value="1"/>
</dbReference>
<dbReference type="PANTHER" id="PTHR43213:SF5">
    <property type="entry name" value="BIFUNCTIONAL DTTP_UTP PYROPHOSPHATASE_METHYLTRANSFERASE PROTEIN-RELATED"/>
    <property type="match status" value="1"/>
</dbReference>
<dbReference type="SUPFAM" id="SSF52972">
    <property type="entry name" value="ITPase-like"/>
    <property type="match status" value="1"/>
</dbReference>
<reference evidence="3" key="1">
    <citation type="journal article" date="2020" name="Fungal Divers.">
        <title>Resolving the Mortierellaceae phylogeny through synthesis of multi-gene phylogenetics and phylogenomics.</title>
        <authorList>
            <person name="Vandepol N."/>
            <person name="Liber J."/>
            <person name="Desiro A."/>
            <person name="Na H."/>
            <person name="Kennedy M."/>
            <person name="Barry K."/>
            <person name="Grigoriev I.V."/>
            <person name="Miller A.N."/>
            <person name="O'Donnell K."/>
            <person name="Stajich J.E."/>
            <person name="Bonito G."/>
        </authorList>
    </citation>
    <scope>NUCLEOTIDE SEQUENCE</scope>
    <source>
        <strain evidence="3">KOD1015</strain>
    </source>
</reference>
<organism evidence="3 4">
    <name type="scientific">Lunasporangiospora selenospora</name>
    <dbReference type="NCBI Taxonomy" id="979761"/>
    <lineage>
        <taxon>Eukaryota</taxon>
        <taxon>Fungi</taxon>
        <taxon>Fungi incertae sedis</taxon>
        <taxon>Mucoromycota</taxon>
        <taxon>Mortierellomycotina</taxon>
        <taxon>Mortierellomycetes</taxon>
        <taxon>Mortierellales</taxon>
        <taxon>Mortierellaceae</taxon>
        <taxon>Lunasporangiospora</taxon>
    </lineage>
</organism>
<keyword evidence="4" id="KW-1185">Reference proteome</keyword>
<name>A0A9P6KA39_9FUNG</name>
<feature type="non-terminal residue" evidence="3">
    <location>
        <position position="145"/>
    </location>
</feature>
<evidence type="ECO:0000313" key="3">
    <source>
        <dbReference type="EMBL" id="KAF9577092.1"/>
    </source>
</evidence>
<dbReference type="PANTHER" id="PTHR43213">
    <property type="entry name" value="BIFUNCTIONAL DTTP/UTP PYROPHOSPHATASE/METHYLTRANSFERASE PROTEIN-RELATED"/>
    <property type="match status" value="1"/>
</dbReference>
<dbReference type="AlphaFoldDB" id="A0A9P6KA39"/>
<dbReference type="Gene3D" id="3.90.950.10">
    <property type="match status" value="1"/>
</dbReference>
<dbReference type="InterPro" id="IPR003697">
    <property type="entry name" value="Maf-like"/>
</dbReference>
<comment type="cofactor">
    <cofactor evidence="1">
        <name>a divalent metal cation</name>
        <dbReference type="ChEBI" id="CHEBI:60240"/>
    </cofactor>
</comment>
<dbReference type="InterPro" id="IPR029001">
    <property type="entry name" value="ITPase-like_fam"/>
</dbReference>
<proteinExistence type="predicted"/>
<accession>A0A9P6KA39</accession>
<evidence type="ECO:0000313" key="4">
    <source>
        <dbReference type="Proteomes" id="UP000780801"/>
    </source>
</evidence>
<dbReference type="EMBL" id="JAABOA010005313">
    <property type="protein sequence ID" value="KAF9577092.1"/>
    <property type="molecule type" value="Genomic_DNA"/>
</dbReference>
<keyword evidence="2" id="KW-0378">Hydrolase</keyword>
<comment type="caution">
    <text evidence="3">The sequence shown here is derived from an EMBL/GenBank/DDBJ whole genome shotgun (WGS) entry which is preliminary data.</text>
</comment>
<sequence>TFPETLDKSTFGHPSEYAKETARQKALEVYNRLKDEGKTPDLVIAADTVVAHGSRILEKPRSVEGAKEMLASLSGSIHKVYTGVVLVAPPSSPADGPRVLADVEGTEVHMQVFDQELIDAYVATGEPMDKAGAEPPSYSKSALYL</sequence>
<evidence type="ECO:0000256" key="2">
    <source>
        <dbReference type="ARBA" id="ARBA00022801"/>
    </source>
</evidence>
<dbReference type="Proteomes" id="UP000780801">
    <property type="component" value="Unassembled WGS sequence"/>
</dbReference>
<dbReference type="OrthoDB" id="10267058at2759"/>
<evidence type="ECO:0000256" key="1">
    <source>
        <dbReference type="ARBA" id="ARBA00001968"/>
    </source>
</evidence>
<dbReference type="GO" id="GO:0047429">
    <property type="term" value="F:nucleoside triphosphate diphosphatase activity"/>
    <property type="evidence" value="ECO:0007669"/>
    <property type="project" value="InterPro"/>
</dbReference>
<protein>
    <recommendedName>
        <fullName evidence="5">Maf-like protein</fullName>
    </recommendedName>
</protein>
<evidence type="ECO:0008006" key="5">
    <source>
        <dbReference type="Google" id="ProtNLM"/>
    </source>
</evidence>
<gene>
    <name evidence="3" type="ORF">BGW38_007923</name>
</gene>